<organism evidence="3 4">
    <name type="scientific">Chitinivorax tropicus</name>
    <dbReference type="NCBI Taxonomy" id="714531"/>
    <lineage>
        <taxon>Bacteria</taxon>
        <taxon>Pseudomonadati</taxon>
        <taxon>Pseudomonadota</taxon>
        <taxon>Betaproteobacteria</taxon>
        <taxon>Chitinivorax</taxon>
    </lineage>
</organism>
<sequence>MSKPTTGQEIDWPAEIILHAYPYGQPFTARREGEQLLLAPHGDPNPQSWGLTETVDGLQLVAPTAADENHWLAALECSFTSARGHAQCHIVADTVPMALLRSGLVRAQGGGRWQAEREVLFQFAPLWMTHHGQPAPLRYHYDKARHPLRPPKPEGLLYQRFIPWLGQTFSYRTLDIEADLPMFNRWMNDPDVAAIWQETGTLEQHRHYLQTLAADPHIYPMIGSLDGIPFGYFEVYWAKENRIGPFCEADDYDRGWHVLIGEPAFRGKAYATAWLTSISHYIMLDDPRTRRAVGEPRRDHAQQIRNLDRSGYAKIKEFDFPHKRALLVSLLRERYFTDALWWPVTQAA</sequence>
<dbReference type="Gene3D" id="3.40.630.30">
    <property type="match status" value="1"/>
</dbReference>
<evidence type="ECO:0000313" key="4">
    <source>
        <dbReference type="Proteomes" id="UP000575898"/>
    </source>
</evidence>
<dbReference type="SUPFAM" id="SSF55729">
    <property type="entry name" value="Acyl-CoA N-acyltransferases (Nat)"/>
    <property type="match status" value="1"/>
</dbReference>
<feature type="domain" description="Acyltransferase MbtK/IucB-like conserved" evidence="2">
    <location>
        <begin position="172"/>
        <end position="219"/>
    </location>
</feature>
<evidence type="ECO:0000259" key="2">
    <source>
        <dbReference type="SMART" id="SM01006"/>
    </source>
</evidence>
<protein>
    <recommendedName>
        <fullName evidence="2">Acyltransferase MbtK/IucB-like conserved domain-containing protein</fullName>
    </recommendedName>
</protein>
<dbReference type="EMBL" id="JACHHY010000032">
    <property type="protein sequence ID" value="MBB5020377.1"/>
    <property type="molecule type" value="Genomic_DNA"/>
</dbReference>
<dbReference type="Proteomes" id="UP000575898">
    <property type="component" value="Unassembled WGS sequence"/>
</dbReference>
<accession>A0A840MT42</accession>
<dbReference type="GO" id="GO:0019290">
    <property type="term" value="P:siderophore biosynthetic process"/>
    <property type="evidence" value="ECO:0007669"/>
    <property type="project" value="InterPro"/>
</dbReference>
<proteinExistence type="predicted"/>
<keyword evidence="4" id="KW-1185">Reference proteome</keyword>
<gene>
    <name evidence="3" type="ORF">HNQ59_003696</name>
</gene>
<dbReference type="PANTHER" id="PTHR31438:SF1">
    <property type="entry name" value="LYSINE N-ACYLTRANSFERASE C17G9.06C-RELATED"/>
    <property type="match status" value="1"/>
</dbReference>
<evidence type="ECO:0000256" key="1">
    <source>
        <dbReference type="ARBA" id="ARBA00004924"/>
    </source>
</evidence>
<dbReference type="AlphaFoldDB" id="A0A840MT42"/>
<reference evidence="3 4" key="1">
    <citation type="submission" date="2020-08" db="EMBL/GenBank/DDBJ databases">
        <title>Genomic Encyclopedia of Type Strains, Phase IV (KMG-IV): sequencing the most valuable type-strain genomes for metagenomic binning, comparative biology and taxonomic classification.</title>
        <authorList>
            <person name="Goeker M."/>
        </authorList>
    </citation>
    <scope>NUCLEOTIDE SEQUENCE [LARGE SCALE GENOMIC DNA]</scope>
    <source>
        <strain evidence="3 4">DSM 27165</strain>
    </source>
</reference>
<comment type="caution">
    <text evidence="3">The sequence shown here is derived from an EMBL/GenBank/DDBJ whole genome shotgun (WGS) entry which is preliminary data.</text>
</comment>
<comment type="pathway">
    <text evidence="1">Siderophore biosynthesis.</text>
</comment>
<dbReference type="InterPro" id="IPR016181">
    <property type="entry name" value="Acyl_CoA_acyltransferase"/>
</dbReference>
<evidence type="ECO:0000313" key="3">
    <source>
        <dbReference type="EMBL" id="MBB5020377.1"/>
    </source>
</evidence>
<dbReference type="RefSeq" id="WP_184041776.1">
    <property type="nucleotide sequence ID" value="NZ_JACHHY010000032.1"/>
</dbReference>
<dbReference type="PANTHER" id="PTHR31438">
    <property type="entry name" value="LYSINE N-ACYLTRANSFERASE C17G9.06C-RELATED"/>
    <property type="match status" value="1"/>
</dbReference>
<dbReference type="SMART" id="SM01006">
    <property type="entry name" value="AlcB"/>
    <property type="match status" value="1"/>
</dbReference>
<name>A0A840MT42_9PROT</name>
<dbReference type="Pfam" id="PF13523">
    <property type="entry name" value="Acetyltransf_8"/>
    <property type="match status" value="1"/>
</dbReference>
<dbReference type="GO" id="GO:0016410">
    <property type="term" value="F:N-acyltransferase activity"/>
    <property type="evidence" value="ECO:0007669"/>
    <property type="project" value="TreeGrafter"/>
</dbReference>
<dbReference type="InterPro" id="IPR019432">
    <property type="entry name" value="Acyltransferase_MbtK/IucB-like"/>
</dbReference>